<reference evidence="9 10" key="1">
    <citation type="submission" date="2021-01" db="EMBL/GenBank/DDBJ databases">
        <title>Genome public.</title>
        <authorList>
            <person name="Liu C."/>
            <person name="Sun Q."/>
        </authorList>
    </citation>
    <scope>NUCLEOTIDE SEQUENCE [LARGE SCALE GENOMIC DNA]</scope>
    <source>
        <strain evidence="9 10">YIM B02515</strain>
    </source>
</reference>
<dbReference type="Gene3D" id="3.40.430.10">
    <property type="entry name" value="Dihydrofolate Reductase, subunit A"/>
    <property type="match status" value="1"/>
</dbReference>
<accession>A0ABS1TCI5</accession>
<dbReference type="SUPFAM" id="SSF53597">
    <property type="entry name" value="Dihydrofolate reductase-like"/>
    <property type="match status" value="1"/>
</dbReference>
<evidence type="ECO:0000256" key="5">
    <source>
        <dbReference type="ARBA" id="ARBA00022857"/>
    </source>
</evidence>
<feature type="domain" description="DHFR" evidence="8">
    <location>
        <begin position="1"/>
        <end position="164"/>
    </location>
</feature>
<comment type="pathway">
    <text evidence="1 7">Cofactor biosynthesis; tetrahydrofolate biosynthesis; 5,6,7,8-tetrahydrofolate from 7,8-dihydrofolate: step 1/1.</text>
</comment>
<proteinExistence type="inferred from homology"/>
<dbReference type="PIRSF" id="PIRSF000194">
    <property type="entry name" value="DHFR"/>
    <property type="match status" value="1"/>
</dbReference>
<dbReference type="Proteomes" id="UP000632377">
    <property type="component" value="Unassembled WGS sequence"/>
</dbReference>
<keyword evidence="4 7" id="KW-0554">One-carbon metabolism</keyword>
<dbReference type="Pfam" id="PF00186">
    <property type="entry name" value="DHFR_1"/>
    <property type="match status" value="1"/>
</dbReference>
<dbReference type="PANTHER" id="PTHR48069:SF3">
    <property type="entry name" value="DIHYDROFOLATE REDUCTASE"/>
    <property type="match status" value="1"/>
</dbReference>
<keyword evidence="6 7" id="KW-0560">Oxidoreductase</keyword>
<sequence length="165" mass="19151">MLSFVVAIANNNVIGKDKSLAWGHLPSDMKKFKEITLSGSKTMIMGRKTFESLPNILPGRKHIILTKNESYEAQDEDVEVIHTMDEIMKYVNSEEEYFVIGGGQIFNLLFPYTEKMYITEIHEDFKGDTFFPAYDKSEWKVKAEKEGVVDEKNKYKHTFLILERI</sequence>
<dbReference type="EC" id="1.5.1.3" evidence="3 7"/>
<evidence type="ECO:0000259" key="8">
    <source>
        <dbReference type="PROSITE" id="PS51330"/>
    </source>
</evidence>
<name>A0ABS1TCI5_9CLOT</name>
<gene>
    <name evidence="9" type="ORF">JK636_15015</name>
</gene>
<dbReference type="InterPro" id="IPR001796">
    <property type="entry name" value="DHFR_dom"/>
</dbReference>
<dbReference type="InterPro" id="IPR024072">
    <property type="entry name" value="DHFR-like_dom_sf"/>
</dbReference>
<protein>
    <recommendedName>
        <fullName evidence="3 7">Dihydrofolate reductase</fullName>
        <ecNumber evidence="3 7">1.5.1.3</ecNumber>
    </recommendedName>
</protein>
<dbReference type="PANTHER" id="PTHR48069">
    <property type="entry name" value="DIHYDROFOLATE REDUCTASE"/>
    <property type="match status" value="1"/>
</dbReference>
<evidence type="ECO:0000256" key="7">
    <source>
        <dbReference type="PIRNR" id="PIRNR000194"/>
    </source>
</evidence>
<dbReference type="PRINTS" id="PR00070">
    <property type="entry name" value="DHFR"/>
</dbReference>
<organism evidence="9 10">
    <name type="scientific">Clostridium rhizosphaerae</name>
    <dbReference type="NCBI Taxonomy" id="2803861"/>
    <lineage>
        <taxon>Bacteria</taxon>
        <taxon>Bacillati</taxon>
        <taxon>Bacillota</taxon>
        <taxon>Clostridia</taxon>
        <taxon>Eubacteriales</taxon>
        <taxon>Clostridiaceae</taxon>
        <taxon>Clostridium</taxon>
    </lineage>
</organism>
<evidence type="ECO:0000256" key="4">
    <source>
        <dbReference type="ARBA" id="ARBA00022563"/>
    </source>
</evidence>
<evidence type="ECO:0000313" key="9">
    <source>
        <dbReference type="EMBL" id="MBL4937063.1"/>
    </source>
</evidence>
<evidence type="ECO:0000256" key="1">
    <source>
        <dbReference type="ARBA" id="ARBA00004903"/>
    </source>
</evidence>
<comment type="caution">
    <text evidence="9">The sequence shown here is derived from an EMBL/GenBank/DDBJ whole genome shotgun (WGS) entry which is preliminary data.</text>
</comment>
<dbReference type="PROSITE" id="PS51330">
    <property type="entry name" value="DHFR_2"/>
    <property type="match status" value="1"/>
</dbReference>
<dbReference type="CDD" id="cd00209">
    <property type="entry name" value="DHFR"/>
    <property type="match status" value="1"/>
</dbReference>
<dbReference type="RefSeq" id="WP_202749818.1">
    <property type="nucleotide sequence ID" value="NZ_JAESWC010000009.1"/>
</dbReference>
<evidence type="ECO:0000256" key="3">
    <source>
        <dbReference type="ARBA" id="ARBA00012856"/>
    </source>
</evidence>
<keyword evidence="10" id="KW-1185">Reference proteome</keyword>
<keyword evidence="5 7" id="KW-0521">NADP</keyword>
<comment type="function">
    <text evidence="7">Key enzyme in folate metabolism. Catalyzes an essential reaction for de novo glycine and purine synthesis, and for DNA precursor synthesis.</text>
</comment>
<evidence type="ECO:0000256" key="2">
    <source>
        <dbReference type="ARBA" id="ARBA00009539"/>
    </source>
</evidence>
<evidence type="ECO:0000313" key="10">
    <source>
        <dbReference type="Proteomes" id="UP000632377"/>
    </source>
</evidence>
<dbReference type="InterPro" id="IPR012259">
    <property type="entry name" value="DHFR"/>
</dbReference>
<comment type="similarity">
    <text evidence="2 7">Belongs to the dihydrofolate reductase family.</text>
</comment>
<evidence type="ECO:0000256" key="6">
    <source>
        <dbReference type="ARBA" id="ARBA00023002"/>
    </source>
</evidence>
<comment type="catalytic activity">
    <reaction evidence="7">
        <text>(6S)-5,6,7,8-tetrahydrofolate + NADP(+) = 7,8-dihydrofolate + NADPH + H(+)</text>
        <dbReference type="Rhea" id="RHEA:15009"/>
        <dbReference type="ChEBI" id="CHEBI:15378"/>
        <dbReference type="ChEBI" id="CHEBI:57451"/>
        <dbReference type="ChEBI" id="CHEBI:57453"/>
        <dbReference type="ChEBI" id="CHEBI:57783"/>
        <dbReference type="ChEBI" id="CHEBI:58349"/>
        <dbReference type="EC" id="1.5.1.3"/>
    </reaction>
</comment>
<dbReference type="EMBL" id="JAESWC010000009">
    <property type="protein sequence ID" value="MBL4937063.1"/>
    <property type="molecule type" value="Genomic_DNA"/>
</dbReference>